<dbReference type="EMBL" id="GBXM01007248">
    <property type="protein sequence ID" value="JAI01330.1"/>
    <property type="molecule type" value="Transcribed_RNA"/>
</dbReference>
<evidence type="ECO:0000313" key="1">
    <source>
        <dbReference type="EMBL" id="JAI01330.1"/>
    </source>
</evidence>
<accession>A0A0E9XFC9</accession>
<reference evidence="1" key="2">
    <citation type="journal article" date="2015" name="Fish Shellfish Immunol.">
        <title>Early steps in the European eel (Anguilla anguilla)-Vibrio vulnificus interaction in the gills: Role of the RtxA13 toxin.</title>
        <authorList>
            <person name="Callol A."/>
            <person name="Pajuelo D."/>
            <person name="Ebbesson L."/>
            <person name="Teles M."/>
            <person name="MacKenzie S."/>
            <person name="Amaro C."/>
        </authorList>
    </citation>
    <scope>NUCLEOTIDE SEQUENCE</scope>
</reference>
<reference evidence="1" key="1">
    <citation type="submission" date="2014-11" db="EMBL/GenBank/DDBJ databases">
        <authorList>
            <person name="Amaro Gonzalez C."/>
        </authorList>
    </citation>
    <scope>NUCLEOTIDE SEQUENCE</scope>
</reference>
<dbReference type="AlphaFoldDB" id="A0A0E9XFC9"/>
<organism evidence="1">
    <name type="scientific">Anguilla anguilla</name>
    <name type="common">European freshwater eel</name>
    <name type="synonym">Muraena anguilla</name>
    <dbReference type="NCBI Taxonomy" id="7936"/>
    <lineage>
        <taxon>Eukaryota</taxon>
        <taxon>Metazoa</taxon>
        <taxon>Chordata</taxon>
        <taxon>Craniata</taxon>
        <taxon>Vertebrata</taxon>
        <taxon>Euteleostomi</taxon>
        <taxon>Actinopterygii</taxon>
        <taxon>Neopterygii</taxon>
        <taxon>Teleostei</taxon>
        <taxon>Anguilliformes</taxon>
        <taxon>Anguillidae</taxon>
        <taxon>Anguilla</taxon>
    </lineage>
</organism>
<name>A0A0E9XFC9_ANGAN</name>
<proteinExistence type="predicted"/>
<protein>
    <submittedName>
        <fullName evidence="1">Uncharacterized protein</fullName>
    </submittedName>
</protein>
<sequence length="28" mass="3144">MNNFEKLTVGEPYLGIDGNEKTMNCILV</sequence>